<feature type="repeat" description="TPR" evidence="3">
    <location>
        <begin position="10"/>
        <end position="43"/>
    </location>
</feature>
<evidence type="ECO:0000256" key="3">
    <source>
        <dbReference type="PROSITE-ProRule" id="PRU00339"/>
    </source>
</evidence>
<dbReference type="InterPro" id="IPR051012">
    <property type="entry name" value="CellSynth/LPSAsmb/PSIAsmb"/>
</dbReference>
<dbReference type="InterPro" id="IPR011990">
    <property type="entry name" value="TPR-like_helical_dom_sf"/>
</dbReference>
<protein>
    <submittedName>
        <fullName evidence="4">Tetratricopeptide repeat protein</fullName>
    </submittedName>
</protein>
<dbReference type="Gene3D" id="1.25.40.10">
    <property type="entry name" value="Tetratricopeptide repeat domain"/>
    <property type="match status" value="2"/>
</dbReference>
<dbReference type="PANTHER" id="PTHR45586">
    <property type="entry name" value="TPR REPEAT-CONTAINING PROTEIN PA4667"/>
    <property type="match status" value="1"/>
</dbReference>
<dbReference type="SUPFAM" id="SSF48452">
    <property type="entry name" value="TPR-like"/>
    <property type="match status" value="2"/>
</dbReference>
<dbReference type="AlphaFoldDB" id="A0A429X830"/>
<proteinExistence type="predicted"/>
<sequence>MSKTQRTIRGFLYIFKGERLLKQNKKEEAVTEFEKVIKIFPNHFYTNLQLAKFQMEKKDWESSEKYWDKVYKKGKREFNDKCFLDYAKTVRLNNHFSKAIKILEEARFEFPMDKLILMELTDLYKEFGSYNKAETLLKAAVKNYPEDQSLFDELINIIILKRDWPTAIEKLERINNSFEYEIILSMLYKIVGQSEKANNLFDSILKKYEQAIIEDEKGYRKIIVFDNGESRIEFYKCLKKTDAIMLTFDSINMEWHDSSFAFKLLMRQNLDILAVRKKKKQTYQQDLTQQDYVAAANPIIKGYKDKMAYGFSLGAYNVLYFASLLNCRVLALSPRLSIHPVYGKTKVILRFKMEYELSFPPNDSISPIIVFDPKNALDNRYVNESILKSFPNAKLVKIPYGGHGIAPHLLKMGLLKKFVVDFINGALPKYDRKKKQASPVYFRNLGTECLKHNKLNWALQLAKRSLDAVPADKNSIKLMINVLKRLNEYEEALEFTRKSIKLVPNVLDIRLYLVDIYIHLRQLDNAETEIMKAEKKFGNKKSIIKRKDIINNIKKTHLPDPKTKQIS</sequence>
<keyword evidence="1" id="KW-0677">Repeat</keyword>
<evidence type="ECO:0000313" key="5">
    <source>
        <dbReference type="Proteomes" id="UP000287296"/>
    </source>
</evidence>
<comment type="caution">
    <text evidence="4">The sequence shown here is derived from an EMBL/GenBank/DDBJ whole genome shotgun (WGS) entry which is preliminary data.</text>
</comment>
<gene>
    <name evidence="4" type="ORF">D5F11_011655</name>
</gene>
<dbReference type="PANTHER" id="PTHR45586:SF1">
    <property type="entry name" value="LIPOPOLYSACCHARIDE ASSEMBLY PROTEIN B"/>
    <property type="match status" value="1"/>
</dbReference>
<dbReference type="RefSeq" id="WP_120115529.1">
    <property type="nucleotide sequence ID" value="NZ_QYTW02000010.1"/>
</dbReference>
<dbReference type="Proteomes" id="UP000287296">
    <property type="component" value="Unassembled WGS sequence"/>
</dbReference>
<dbReference type="InterPro" id="IPR019734">
    <property type="entry name" value="TPR_rpt"/>
</dbReference>
<evidence type="ECO:0000313" key="4">
    <source>
        <dbReference type="EMBL" id="RST59480.1"/>
    </source>
</evidence>
<dbReference type="SMART" id="SM00028">
    <property type="entry name" value="TPR"/>
    <property type="match status" value="4"/>
</dbReference>
<keyword evidence="2 3" id="KW-0802">TPR repeat</keyword>
<dbReference type="PROSITE" id="PS50005">
    <property type="entry name" value="TPR"/>
    <property type="match status" value="1"/>
</dbReference>
<evidence type="ECO:0000256" key="1">
    <source>
        <dbReference type="ARBA" id="ARBA00022737"/>
    </source>
</evidence>
<dbReference type="EMBL" id="QYTW02000010">
    <property type="protein sequence ID" value="RST59480.1"/>
    <property type="molecule type" value="Genomic_DNA"/>
</dbReference>
<reference evidence="4 5" key="1">
    <citation type="submission" date="2018-12" db="EMBL/GenBank/DDBJ databases">
        <authorList>
            <person name="Sun L."/>
            <person name="Chen Z."/>
        </authorList>
    </citation>
    <scope>NUCLEOTIDE SEQUENCE [LARGE SCALE GENOMIC DNA]</scope>
    <source>
        <strain evidence="4 5">LMG 29736</strain>
    </source>
</reference>
<accession>A0A429X830</accession>
<dbReference type="Pfam" id="PF13181">
    <property type="entry name" value="TPR_8"/>
    <property type="match status" value="1"/>
</dbReference>
<dbReference type="OrthoDB" id="2816337at2"/>
<name>A0A429X830_SIMTE</name>
<evidence type="ECO:0000256" key="2">
    <source>
        <dbReference type="ARBA" id="ARBA00022803"/>
    </source>
</evidence>
<organism evidence="4 5">
    <name type="scientific">Siminovitchia terrae</name>
    <name type="common">Bacillus terrae</name>
    <dbReference type="NCBI Taxonomy" id="1914933"/>
    <lineage>
        <taxon>Bacteria</taxon>
        <taxon>Bacillati</taxon>
        <taxon>Bacillota</taxon>
        <taxon>Bacilli</taxon>
        <taxon>Bacillales</taxon>
        <taxon>Bacillaceae</taxon>
        <taxon>Siminovitchia</taxon>
    </lineage>
</organism>